<feature type="domain" description="WSC" evidence="3">
    <location>
        <begin position="385"/>
        <end position="476"/>
    </location>
</feature>
<sequence length="646" mass="69278">MKITLNLLSILALINNLGGQEALAAPDPGLAAWHLDNLYPLATERFDPVVNPNGVASHLHRIVGGSQFGANYNYDQYNGASCSSAAVQADKSNYWMPQLFWRENNTYVPLKAGTRFYYFLHRNSPNEPVKPFPPGLRMLVGNLNAKSYGDTGLPTGALNFICLKNHFSTPNGDTAGPDFNFDIDCPQGLVTTVRFPTCWDGVNLYKADGSHMKYTDNLQFGVCPLSHPVRIPGIMLEYTWQTYAYRPGVPLRNKLIWANGDTTGYGLHSDFVNGWDTDVLNQALNDPDCLTGDMTMTACPTLAMYMNLGTAQNCQPERGVLESYTDFQPLGALPGCNLPWSSGSKPACNPNPTQPTIPAALKGTDGSLTYSGPPYTNSTSSPPNTWTRQGCIGGQTSLTNSFQYSDAAMTQDKCQSTCGEWGMQYSGLLSGQYCVCGSDVDPGAFHYADSNCNSKCAGDATKTCGGNGKLELFRNPSATTVIHPGITDPQYIGCRREGSTGHALSAAYINYDGMTIEWCKNYCKAQKQSIAAIEFGRTCMCGNSWTNGGGTPYPQNQCNVPCKGNTNQICGGSQITLSTFNLTLPGGGGSGNPSPSPSSASVSASSSATQSGVVTVTKTVTITGTCSTPAGRRRNHRDMKLFGQVI</sequence>
<evidence type="ECO:0000256" key="1">
    <source>
        <dbReference type="SAM" id="MobiDB-lite"/>
    </source>
</evidence>
<protein>
    <recommendedName>
        <fullName evidence="3">WSC domain-containing protein</fullName>
    </recommendedName>
</protein>
<keyword evidence="5" id="KW-1185">Reference proteome</keyword>
<dbReference type="GeneID" id="91093069"/>
<dbReference type="PROSITE" id="PS51212">
    <property type="entry name" value="WSC"/>
    <property type="match status" value="2"/>
</dbReference>
<organism evidence="4 5">
    <name type="scientific">Kwoniella dendrophila CBS 6074</name>
    <dbReference type="NCBI Taxonomy" id="1295534"/>
    <lineage>
        <taxon>Eukaryota</taxon>
        <taxon>Fungi</taxon>
        <taxon>Dikarya</taxon>
        <taxon>Basidiomycota</taxon>
        <taxon>Agaricomycotina</taxon>
        <taxon>Tremellomycetes</taxon>
        <taxon>Tremellales</taxon>
        <taxon>Cryptococcaceae</taxon>
        <taxon>Kwoniella</taxon>
    </lineage>
</organism>
<gene>
    <name evidence="4" type="ORF">L201_002397</name>
</gene>
<accession>A0AAX4JSA8</accession>
<dbReference type="Pfam" id="PF09362">
    <property type="entry name" value="DUF1996"/>
    <property type="match status" value="1"/>
</dbReference>
<dbReference type="RefSeq" id="XP_066074270.1">
    <property type="nucleotide sequence ID" value="XM_066218173.1"/>
</dbReference>
<evidence type="ECO:0000313" key="5">
    <source>
        <dbReference type="Proteomes" id="UP001355207"/>
    </source>
</evidence>
<dbReference type="InterPro" id="IPR018535">
    <property type="entry name" value="DUF1996"/>
</dbReference>
<dbReference type="Pfam" id="PF01822">
    <property type="entry name" value="WSC"/>
    <property type="match status" value="2"/>
</dbReference>
<dbReference type="PANTHER" id="PTHR43662:SF3">
    <property type="entry name" value="DOMAIN PROTEIN, PUTATIVE (AFU_ORTHOLOGUE AFUA_6G11970)-RELATED"/>
    <property type="match status" value="1"/>
</dbReference>
<dbReference type="EMBL" id="CP144100">
    <property type="protein sequence ID" value="WWC87507.1"/>
    <property type="molecule type" value="Genomic_DNA"/>
</dbReference>
<feature type="domain" description="WSC" evidence="3">
    <location>
        <begin position="488"/>
        <end position="582"/>
    </location>
</feature>
<evidence type="ECO:0000259" key="3">
    <source>
        <dbReference type="PROSITE" id="PS51212"/>
    </source>
</evidence>
<feature type="chain" id="PRO_5043545254" description="WSC domain-containing protein" evidence="2">
    <location>
        <begin position="25"/>
        <end position="646"/>
    </location>
</feature>
<feature type="region of interest" description="Disordered" evidence="1">
    <location>
        <begin position="584"/>
        <end position="607"/>
    </location>
</feature>
<reference evidence="4 5" key="1">
    <citation type="submission" date="2024-01" db="EMBL/GenBank/DDBJ databases">
        <title>Comparative genomics of Cryptococcus and Kwoniella reveals pathogenesis evolution and contrasting modes of karyotype evolution via chromosome fusion or intercentromeric recombination.</title>
        <authorList>
            <person name="Coelho M.A."/>
            <person name="David-Palma M."/>
            <person name="Shea T."/>
            <person name="Bowers K."/>
            <person name="McGinley-Smith S."/>
            <person name="Mohammad A.W."/>
            <person name="Gnirke A."/>
            <person name="Yurkov A.M."/>
            <person name="Nowrousian M."/>
            <person name="Sun S."/>
            <person name="Cuomo C.A."/>
            <person name="Heitman J."/>
        </authorList>
    </citation>
    <scope>NUCLEOTIDE SEQUENCE [LARGE SCALE GENOMIC DNA]</scope>
    <source>
        <strain evidence="4 5">CBS 6074</strain>
    </source>
</reference>
<dbReference type="PANTHER" id="PTHR43662">
    <property type="match status" value="1"/>
</dbReference>
<dbReference type="InterPro" id="IPR002889">
    <property type="entry name" value="WSC_carb-bd"/>
</dbReference>
<dbReference type="Proteomes" id="UP001355207">
    <property type="component" value="Chromosome 3"/>
</dbReference>
<name>A0AAX4JSA8_9TREE</name>
<feature type="signal peptide" evidence="2">
    <location>
        <begin position="1"/>
        <end position="24"/>
    </location>
</feature>
<dbReference type="AlphaFoldDB" id="A0AAX4JSA8"/>
<evidence type="ECO:0000313" key="4">
    <source>
        <dbReference type="EMBL" id="WWC87507.1"/>
    </source>
</evidence>
<feature type="compositionally biased region" description="Low complexity" evidence="1">
    <location>
        <begin position="597"/>
        <end position="607"/>
    </location>
</feature>
<feature type="region of interest" description="Disordered" evidence="1">
    <location>
        <begin position="625"/>
        <end position="646"/>
    </location>
</feature>
<proteinExistence type="predicted"/>
<dbReference type="SMART" id="SM00321">
    <property type="entry name" value="WSC"/>
    <property type="match status" value="2"/>
</dbReference>
<keyword evidence="2" id="KW-0732">Signal</keyword>
<evidence type="ECO:0000256" key="2">
    <source>
        <dbReference type="SAM" id="SignalP"/>
    </source>
</evidence>